<protein>
    <submittedName>
        <fullName evidence="3">Copper amine oxidase family protein</fullName>
    </submittedName>
</protein>
<dbReference type="InterPro" id="IPR036582">
    <property type="entry name" value="Mao_N_sf"/>
</dbReference>
<feature type="signal peptide" evidence="1">
    <location>
        <begin position="1"/>
        <end position="35"/>
    </location>
</feature>
<dbReference type="Pfam" id="PF07833">
    <property type="entry name" value="Cu_amine_oxidN1"/>
    <property type="match status" value="1"/>
</dbReference>
<evidence type="ECO:0000313" key="3">
    <source>
        <dbReference type="EMBL" id="ARR10745.1"/>
    </source>
</evidence>
<accession>A0A1X9T439</accession>
<reference evidence="3 4" key="1">
    <citation type="journal article" date="2016" name="Int. J. Syst. Evol. Microbiol.">
        <title>Paenibacillus damxungensis sp. nov., isolated from raw yak (Bos grunniens) milk.</title>
        <authorList>
            <person name="Wu Z."/>
            <person name="Gao C."/>
            <person name="Han J."/>
            <person name="Liu Z."/>
        </authorList>
    </citation>
    <scope>NUCLEOTIDE SEQUENCE [LARGE SCALE GENOMIC DNA]</scope>
    <source>
        <strain evidence="3 4">BD3526</strain>
        <plasmid evidence="3 4">unnamed1</plasmid>
    </source>
</reference>
<organism evidence="3 4">
    <name type="scientific">Paenibacillus bovis</name>
    <dbReference type="NCBI Taxonomy" id="1616788"/>
    <lineage>
        <taxon>Bacteria</taxon>
        <taxon>Bacillati</taxon>
        <taxon>Bacillota</taxon>
        <taxon>Bacilli</taxon>
        <taxon>Bacillales</taxon>
        <taxon>Paenibacillaceae</taxon>
        <taxon>Paenibacillus</taxon>
    </lineage>
</organism>
<sequence>MKKNKRVITGTLAVVTAVSMISGALLLSAPNSVFAATAIKVTVDSATVNFPDQKPVLDNNRVLIPTRFVAQQLGGKVGYNSKSKTVTIQQGAKTITLKINSAKVMAGGKTVMLDVPAKVVRGRTMVPLRFVSEAMGATVDWNQARSLVSITTGTGTVPKPVPQPQSTSGFQFDPGFTTMAKNLFLNNIKEENGKLTFTVPTGATASFNTTKGKQTILTPGKTYTYSVGKGEGFIIFKYVDPSKVIPGAQKQSEYYVVYLDPSIRGYSDTSKVIVVTDDAKLNEKSGTLEEVQKLAAQL</sequence>
<dbReference type="KEGG" id="pbv:AR543_p0137"/>
<dbReference type="SUPFAM" id="SSF55383">
    <property type="entry name" value="Copper amine oxidase, domain N"/>
    <property type="match status" value="1"/>
</dbReference>
<dbReference type="Gene3D" id="3.30.457.10">
    <property type="entry name" value="Copper amine oxidase-like, N-terminal domain"/>
    <property type="match status" value="1"/>
</dbReference>
<evidence type="ECO:0000313" key="4">
    <source>
        <dbReference type="Proteomes" id="UP000078148"/>
    </source>
</evidence>
<dbReference type="InterPro" id="IPR012854">
    <property type="entry name" value="Cu_amine_oxidase-like_N"/>
</dbReference>
<feature type="domain" description="Copper amine oxidase-like N-terminal" evidence="2">
    <location>
        <begin position="43"/>
        <end position="150"/>
    </location>
</feature>
<dbReference type="Proteomes" id="UP000078148">
    <property type="component" value="Plasmid unnamed1"/>
</dbReference>
<dbReference type="OrthoDB" id="2020910at2"/>
<dbReference type="EMBL" id="CP021170">
    <property type="protein sequence ID" value="ARR10745.1"/>
    <property type="molecule type" value="Genomic_DNA"/>
</dbReference>
<keyword evidence="4" id="KW-1185">Reference proteome</keyword>
<name>A0A1X9T439_9BACL</name>
<proteinExistence type="predicted"/>
<evidence type="ECO:0000259" key="2">
    <source>
        <dbReference type="Pfam" id="PF07833"/>
    </source>
</evidence>
<gene>
    <name evidence="3" type="primary">cycB</name>
    <name evidence="3" type="ORF">AR543_p0137</name>
</gene>
<evidence type="ECO:0000256" key="1">
    <source>
        <dbReference type="SAM" id="SignalP"/>
    </source>
</evidence>
<feature type="chain" id="PRO_5012982395" evidence="1">
    <location>
        <begin position="36"/>
        <end position="298"/>
    </location>
</feature>
<keyword evidence="1" id="KW-0732">Signal</keyword>
<keyword evidence="3" id="KW-0614">Plasmid</keyword>
<dbReference type="RefSeq" id="WP_087071446.1">
    <property type="nucleotide sequence ID" value="NZ_CP021170.1"/>
</dbReference>
<geneLocation type="plasmid" evidence="3 4">
    <name>unnamed1</name>
</geneLocation>
<dbReference type="AlphaFoldDB" id="A0A1X9T439"/>